<reference evidence="1 2" key="1">
    <citation type="submission" date="2018-08" db="EMBL/GenBank/DDBJ databases">
        <title>SeSz_2, Complete genome sequences of 3 novel enterobacteria, Pakpunavirus like phages.</title>
        <authorList>
            <person name="Yuan S."/>
            <person name="Ma Y."/>
            <person name="Liu Q."/>
        </authorList>
    </citation>
    <scope>NUCLEOTIDE SEQUENCE [LARGE SCALE GENOMIC DNA]</scope>
</reference>
<evidence type="ECO:0000313" key="1">
    <source>
        <dbReference type="EMBL" id="QAY00881.1"/>
    </source>
</evidence>
<dbReference type="Proteomes" id="UP000289670">
    <property type="component" value="Segment"/>
</dbReference>
<gene>
    <name evidence="1" type="ORF">SeSz2_22</name>
</gene>
<accession>A0A411BGS1</accession>
<dbReference type="EMBL" id="MH791412">
    <property type="protein sequence ID" value="QAY00881.1"/>
    <property type="molecule type" value="Genomic_DNA"/>
</dbReference>
<sequence length="48" mass="5365">MDDEANNYKSKCDEVLLPRNSSNRGVTFDKAMTDDEVMAVLQELINGS</sequence>
<name>A0A411BGS1_9CAUD</name>
<evidence type="ECO:0000313" key="2">
    <source>
        <dbReference type="Proteomes" id="UP000289670"/>
    </source>
</evidence>
<keyword evidence="2" id="KW-1185">Reference proteome</keyword>
<protein>
    <submittedName>
        <fullName evidence="1">Uncharacterized protein</fullName>
    </submittedName>
</protein>
<proteinExistence type="predicted"/>
<organism evidence="1 2">
    <name type="scientific">Salmonella phage SeSz-2</name>
    <dbReference type="NCBI Taxonomy" id="2419753"/>
    <lineage>
        <taxon>Viruses</taxon>
        <taxon>Duplodnaviria</taxon>
        <taxon>Heunggongvirae</taxon>
        <taxon>Uroviricota</taxon>
        <taxon>Caudoviricetes</taxon>
        <taxon>Skatevirus</taxon>
        <taxon>Skatevirus SeSz2</taxon>
    </lineage>
</organism>